<dbReference type="OrthoDB" id="5864338at2759"/>
<evidence type="ECO:0000313" key="1">
    <source>
        <dbReference type="EMBL" id="EYC05096.1"/>
    </source>
</evidence>
<gene>
    <name evidence="1" type="primary">Acey_s0084.g1775</name>
    <name evidence="1" type="ORF">Y032_0084g1775</name>
</gene>
<dbReference type="AlphaFoldDB" id="A0A016TQV1"/>
<comment type="caution">
    <text evidence="1">The sequence shown here is derived from an EMBL/GenBank/DDBJ whole genome shotgun (WGS) entry which is preliminary data.</text>
</comment>
<reference evidence="2" key="1">
    <citation type="journal article" date="2015" name="Nat. Genet.">
        <title>The genome and transcriptome of the zoonotic hookworm Ancylostoma ceylanicum identify infection-specific gene families.</title>
        <authorList>
            <person name="Schwarz E.M."/>
            <person name="Hu Y."/>
            <person name="Antoshechkin I."/>
            <person name="Miller M.M."/>
            <person name="Sternberg P.W."/>
            <person name="Aroian R.V."/>
        </authorList>
    </citation>
    <scope>NUCLEOTIDE SEQUENCE</scope>
    <source>
        <strain evidence="2">HY135</strain>
    </source>
</reference>
<evidence type="ECO:0000313" key="2">
    <source>
        <dbReference type="Proteomes" id="UP000024635"/>
    </source>
</evidence>
<keyword evidence="2" id="KW-1185">Reference proteome</keyword>
<organism evidence="1 2">
    <name type="scientific">Ancylostoma ceylanicum</name>
    <dbReference type="NCBI Taxonomy" id="53326"/>
    <lineage>
        <taxon>Eukaryota</taxon>
        <taxon>Metazoa</taxon>
        <taxon>Ecdysozoa</taxon>
        <taxon>Nematoda</taxon>
        <taxon>Chromadorea</taxon>
        <taxon>Rhabditida</taxon>
        <taxon>Rhabditina</taxon>
        <taxon>Rhabditomorpha</taxon>
        <taxon>Strongyloidea</taxon>
        <taxon>Ancylostomatidae</taxon>
        <taxon>Ancylostomatinae</taxon>
        <taxon>Ancylostoma</taxon>
    </lineage>
</organism>
<dbReference type="Proteomes" id="UP000024635">
    <property type="component" value="Unassembled WGS sequence"/>
</dbReference>
<proteinExistence type="predicted"/>
<accession>A0A016TQV1</accession>
<name>A0A016TQV1_9BILA</name>
<sequence>MAHGLQQTVRAGIHETLFTQTNDADSNTDCLMWSPAGPSWLVEHQPPLTSVQVNTTQSSVDYSPPTKWPRATTPVNTRTADSLLLGTSADSGVGLNLTFNSPPFVNKVSGLVP</sequence>
<dbReference type="EMBL" id="JARK01001420">
    <property type="protein sequence ID" value="EYC05096.1"/>
    <property type="molecule type" value="Genomic_DNA"/>
</dbReference>
<protein>
    <submittedName>
        <fullName evidence="1">Uncharacterized protein</fullName>
    </submittedName>
</protein>